<feature type="compositionally biased region" description="Basic and acidic residues" evidence="1">
    <location>
        <begin position="547"/>
        <end position="576"/>
    </location>
</feature>
<feature type="compositionally biased region" description="Low complexity" evidence="1">
    <location>
        <begin position="270"/>
        <end position="281"/>
    </location>
</feature>
<feature type="compositionally biased region" description="Basic residues" evidence="1">
    <location>
        <begin position="215"/>
        <end position="225"/>
    </location>
</feature>
<dbReference type="EMBL" id="JAZGUE010000003">
    <property type="protein sequence ID" value="KAL2268241.1"/>
    <property type="molecule type" value="Genomic_DNA"/>
</dbReference>
<accession>A0ABR4DD19</accession>
<feature type="region of interest" description="Disordered" evidence="1">
    <location>
        <begin position="380"/>
        <end position="404"/>
    </location>
</feature>
<dbReference type="RefSeq" id="XP_070866968.1">
    <property type="nucleotide sequence ID" value="XM_071009429.1"/>
</dbReference>
<feature type="region of interest" description="Disordered" evidence="1">
    <location>
        <begin position="505"/>
        <end position="525"/>
    </location>
</feature>
<name>A0ABR4DD19_9PEZI</name>
<evidence type="ECO:0000313" key="2">
    <source>
        <dbReference type="EMBL" id="KAL2268241.1"/>
    </source>
</evidence>
<feature type="compositionally biased region" description="Polar residues" evidence="1">
    <location>
        <begin position="392"/>
        <end position="401"/>
    </location>
</feature>
<reference evidence="2 3" key="1">
    <citation type="journal article" date="2024" name="Commun. Biol.">
        <title>Comparative genomic analysis of thermophilic fungi reveals convergent evolutionary adaptations and gene losses.</title>
        <authorList>
            <person name="Steindorff A.S."/>
            <person name="Aguilar-Pontes M.V."/>
            <person name="Robinson A.J."/>
            <person name="Andreopoulos B."/>
            <person name="LaButti K."/>
            <person name="Kuo A."/>
            <person name="Mondo S."/>
            <person name="Riley R."/>
            <person name="Otillar R."/>
            <person name="Haridas S."/>
            <person name="Lipzen A."/>
            <person name="Grimwood J."/>
            <person name="Schmutz J."/>
            <person name="Clum A."/>
            <person name="Reid I.D."/>
            <person name="Moisan M.C."/>
            <person name="Butler G."/>
            <person name="Nguyen T.T.M."/>
            <person name="Dewar K."/>
            <person name="Conant G."/>
            <person name="Drula E."/>
            <person name="Henrissat B."/>
            <person name="Hansel C."/>
            <person name="Singer S."/>
            <person name="Hutchinson M.I."/>
            <person name="de Vries R.P."/>
            <person name="Natvig D.O."/>
            <person name="Powell A.J."/>
            <person name="Tsang A."/>
            <person name="Grigoriev I.V."/>
        </authorList>
    </citation>
    <scope>NUCLEOTIDE SEQUENCE [LARGE SCALE GENOMIC DNA]</scope>
    <source>
        <strain evidence="2 3">ATCC 22073</strain>
    </source>
</reference>
<keyword evidence="3" id="KW-1185">Reference proteome</keyword>
<proteinExistence type="predicted"/>
<feature type="region of interest" description="Disordered" evidence="1">
    <location>
        <begin position="546"/>
        <end position="587"/>
    </location>
</feature>
<evidence type="ECO:0000313" key="3">
    <source>
        <dbReference type="Proteomes" id="UP001600064"/>
    </source>
</evidence>
<comment type="caution">
    <text evidence="2">The sequence shown here is derived from an EMBL/GenBank/DDBJ whole genome shotgun (WGS) entry which is preliminary data.</text>
</comment>
<dbReference type="Proteomes" id="UP001600064">
    <property type="component" value="Unassembled WGS sequence"/>
</dbReference>
<feature type="compositionally biased region" description="Basic and acidic residues" evidence="1">
    <location>
        <begin position="515"/>
        <end position="525"/>
    </location>
</feature>
<dbReference type="GeneID" id="98124073"/>
<feature type="compositionally biased region" description="Polar residues" evidence="1">
    <location>
        <begin position="238"/>
        <end position="249"/>
    </location>
</feature>
<organism evidence="2 3">
    <name type="scientific">Remersonia thermophila</name>
    <dbReference type="NCBI Taxonomy" id="72144"/>
    <lineage>
        <taxon>Eukaryota</taxon>
        <taxon>Fungi</taxon>
        <taxon>Dikarya</taxon>
        <taxon>Ascomycota</taxon>
        <taxon>Pezizomycotina</taxon>
        <taxon>Sordariomycetes</taxon>
        <taxon>Sordariomycetidae</taxon>
        <taxon>Sordariales</taxon>
        <taxon>Sordariales incertae sedis</taxon>
        <taxon>Remersonia</taxon>
    </lineage>
</organism>
<sequence>MAKNKKNPAPTKSEPLRELAGFNFGRKSFPKQGRIYEVLANPAFTSNVQSPRNPLNSELTRMVSNNVAAIFRAMFIFRRNFGDLDFWNVVGRLIGLPQKVRHCVKRAANWILAARNRYVQFDDDCPTEAAWAVDKWRRFVDGWSGASTQSISYKEGSRRWKVLVDQGDLVDFGERLRTAPGTRLVNQADDDSSEGDAKESSSSDSLSMPTQAASHGKRAQSRSPKRSPSAAPKRRKTSSGPKESAKSTQAASEYYSSDSESDTGDDLATSQQQPPSSAASSVAGNDEATEQRIKNLEARLSQQQSLLEQKEKLMEAQDRAIRKCEQRIDQMLKTFPFKQGARASDNEVIALREKVRIQRDHLTKLSTRVEALESRFVQGNTGGHSERGLVQGDNNSNNNDGTQEELGGLAARIRSLTRHVEEVDRESQTAINDIYRRLRAVELVVQVEQQTSIRNLRLGMTPSQAPAVVADEHRGFSAPRHAAPCHDPTSQHLMRSSAIDRALDGQRCGASVTQDPRDDRAAHRRGVDLAPSRDLYHAPAGALVPQHHAEHASPARHPVEHDTPWHPPRERGRYTEPRYYVAGGRVD</sequence>
<feature type="region of interest" description="Disordered" evidence="1">
    <location>
        <begin position="181"/>
        <end position="288"/>
    </location>
</feature>
<evidence type="ECO:0000256" key="1">
    <source>
        <dbReference type="SAM" id="MobiDB-lite"/>
    </source>
</evidence>
<gene>
    <name evidence="2" type="ORF">VTJ83DRAFT_3087</name>
</gene>
<protein>
    <submittedName>
        <fullName evidence="2">Uncharacterized protein</fullName>
    </submittedName>
</protein>